<accession>A0ABV3S499</accession>
<keyword evidence="3" id="KW-1185">Reference proteome</keyword>
<evidence type="ECO:0000313" key="2">
    <source>
        <dbReference type="EMBL" id="MEX0380200.1"/>
    </source>
</evidence>
<gene>
    <name evidence="2" type="ORF">AB3K24_02375</name>
</gene>
<dbReference type="RefSeq" id="WP_367973619.1">
    <property type="nucleotide sequence ID" value="NZ_JBFPEQ010000001.1"/>
</dbReference>
<feature type="transmembrane region" description="Helical" evidence="1">
    <location>
        <begin position="32"/>
        <end position="53"/>
    </location>
</feature>
<feature type="transmembrane region" description="Helical" evidence="1">
    <location>
        <begin position="125"/>
        <end position="152"/>
    </location>
</feature>
<protein>
    <submittedName>
        <fullName evidence="2">DUF975 family protein</fullName>
    </submittedName>
</protein>
<sequence>MKSTEPISIREVKREARNLYHGHIKTAIKINIIPIIFTILSVITTIMMLYAIVMSLSQMTSSTTVTSTNDSAMQQVFTIIESVLSDAIQLIFIWTVSWTLIEWYEKPTELPTFKDTFQIFSRGNFLHTLILTIVQSMLLFLWTLLFIIPGIVKLFSYSQTYFAYKVDVENGTRQGQLTDYIKVSRRVMTGRKWELFLLELSFIGWHILGILTGGLAYIYVVPYLNATRVAYSRHLFTLAMSESVAV</sequence>
<keyword evidence="1" id="KW-0812">Transmembrane</keyword>
<dbReference type="Pfam" id="PF06161">
    <property type="entry name" value="DUF975"/>
    <property type="match status" value="1"/>
</dbReference>
<keyword evidence="1" id="KW-0472">Membrane</keyword>
<evidence type="ECO:0000313" key="3">
    <source>
        <dbReference type="Proteomes" id="UP001556617"/>
    </source>
</evidence>
<dbReference type="PANTHER" id="PTHR40076:SF1">
    <property type="entry name" value="MEMBRANE PROTEIN"/>
    <property type="match status" value="1"/>
</dbReference>
<feature type="transmembrane region" description="Helical" evidence="1">
    <location>
        <begin position="202"/>
        <end position="224"/>
    </location>
</feature>
<evidence type="ECO:0000256" key="1">
    <source>
        <dbReference type="SAM" id="Phobius"/>
    </source>
</evidence>
<feature type="transmembrane region" description="Helical" evidence="1">
    <location>
        <begin position="87"/>
        <end position="104"/>
    </location>
</feature>
<dbReference type="EMBL" id="JBFPER010000001">
    <property type="protein sequence ID" value="MEX0380200.1"/>
    <property type="molecule type" value="Genomic_DNA"/>
</dbReference>
<dbReference type="InterPro" id="IPR010380">
    <property type="entry name" value="DUF975"/>
</dbReference>
<reference evidence="2 3" key="1">
    <citation type="submission" date="2024-07" db="EMBL/GenBank/DDBJ databases">
        <authorList>
            <person name="Yun M."/>
        </authorList>
    </citation>
    <scope>NUCLEOTIDE SEQUENCE [LARGE SCALE GENOMIC DNA]</scope>
    <source>
        <strain evidence="2 3">MS01</strain>
    </source>
</reference>
<organism evidence="2 3">
    <name type="scientific">Leuconostoc aquikimchii</name>
    <dbReference type="NCBI Taxonomy" id="3236804"/>
    <lineage>
        <taxon>Bacteria</taxon>
        <taxon>Bacillati</taxon>
        <taxon>Bacillota</taxon>
        <taxon>Bacilli</taxon>
        <taxon>Lactobacillales</taxon>
        <taxon>Lactobacillaceae</taxon>
        <taxon>Leuconostoc</taxon>
    </lineage>
</organism>
<keyword evidence="1" id="KW-1133">Transmembrane helix</keyword>
<proteinExistence type="predicted"/>
<dbReference type="PANTHER" id="PTHR40076">
    <property type="entry name" value="MEMBRANE PROTEIN-RELATED"/>
    <property type="match status" value="1"/>
</dbReference>
<comment type="caution">
    <text evidence="2">The sequence shown here is derived from an EMBL/GenBank/DDBJ whole genome shotgun (WGS) entry which is preliminary data.</text>
</comment>
<dbReference type="Proteomes" id="UP001556617">
    <property type="component" value="Unassembled WGS sequence"/>
</dbReference>
<name>A0ABV3S499_9LACO</name>